<evidence type="ECO:0000313" key="1">
    <source>
        <dbReference type="EMBL" id="SVA23086.1"/>
    </source>
</evidence>
<protein>
    <recommendedName>
        <fullName evidence="2">DNA end protector protein</fullName>
    </recommendedName>
</protein>
<dbReference type="EMBL" id="UINC01005713">
    <property type="protein sequence ID" value="SVA23086.1"/>
    <property type="molecule type" value="Genomic_DNA"/>
</dbReference>
<gene>
    <name evidence="1" type="ORF">METZ01_LOCUS75940</name>
</gene>
<proteinExistence type="predicted"/>
<accession>A0A381U4D8</accession>
<reference evidence="1" key="1">
    <citation type="submission" date="2018-05" db="EMBL/GenBank/DDBJ databases">
        <authorList>
            <person name="Lanie J.A."/>
            <person name="Ng W.-L."/>
            <person name="Kazmierczak K.M."/>
            <person name="Andrzejewski T.M."/>
            <person name="Davidsen T.M."/>
            <person name="Wayne K.J."/>
            <person name="Tettelin H."/>
            <person name="Glass J.I."/>
            <person name="Rusch D."/>
            <person name="Podicherti R."/>
            <person name="Tsui H.-C.T."/>
            <person name="Winkler M.E."/>
        </authorList>
    </citation>
    <scope>NUCLEOTIDE SEQUENCE</scope>
</reference>
<sequence length="201" mass="23288">MATVEESYLDKLKNAIKTNSVTARARAAGDWFRSIVNRTKGQFSSETPQSILSKQESTVTSSVLGKMYFYSYDPKWKDVLPWYDTFPLVFPIEKYTDGFLGLNFHYLAPKHRAILMDQLKAFANNKKYDETTKLKLTYNMLKGFTKIKRAKPTVHRYLTSNVRSKYVLVNADEWEVALFLPVERFKKASKKQVWAHSGGMF</sequence>
<evidence type="ECO:0008006" key="2">
    <source>
        <dbReference type="Google" id="ProtNLM"/>
    </source>
</evidence>
<dbReference type="AlphaFoldDB" id="A0A381U4D8"/>
<name>A0A381U4D8_9ZZZZ</name>
<organism evidence="1">
    <name type="scientific">marine metagenome</name>
    <dbReference type="NCBI Taxonomy" id="408172"/>
    <lineage>
        <taxon>unclassified sequences</taxon>
        <taxon>metagenomes</taxon>
        <taxon>ecological metagenomes</taxon>
    </lineage>
</organism>